<sequence length="127" mass="14441">MDRYYSHFNQEMAPRHLGKASRRVLEEAAEEARKRTSARAARRLTEDIGAGQRRFIESPPVMTHVEDLVELDMDANYRQYLLSANADIRMLLSHYTMEDIGQRVVGIGSVGTPLLPGAFPRHGRWGC</sequence>
<dbReference type="KEGG" id="cok:COCCU_02755"/>
<reference evidence="1 2" key="1">
    <citation type="submission" date="2019-11" db="EMBL/GenBank/DDBJ databases">
        <title>Complete genome sequence of Corynebacterium kalinowskii 1959, a novel Corynebacterium species isolated from soil of a small paddock in Vilsendorf, Germany.</title>
        <authorList>
            <person name="Schaffert L."/>
            <person name="Ruwe M."/>
            <person name="Milse J."/>
            <person name="Hanuschka K."/>
            <person name="Ortseifen V."/>
            <person name="Droste J."/>
            <person name="Brandt D."/>
            <person name="Schlueter L."/>
            <person name="Kutter Y."/>
            <person name="Vinke S."/>
            <person name="Viehoefer P."/>
            <person name="Jacob L."/>
            <person name="Luebke N.-C."/>
            <person name="Schulte-Berndt E."/>
            <person name="Hain C."/>
            <person name="Linder M."/>
            <person name="Schmidt P."/>
            <person name="Wollenschlaeger L."/>
            <person name="Luttermann T."/>
            <person name="Thieme E."/>
            <person name="Hassa J."/>
            <person name="Haak M."/>
            <person name="Wittchen M."/>
            <person name="Mentz A."/>
            <person name="Persicke M."/>
            <person name="Busche T."/>
            <person name="Ruckert C."/>
        </authorList>
    </citation>
    <scope>NUCLEOTIDE SEQUENCE [LARGE SCALE GENOMIC DNA]</scope>
    <source>
        <strain evidence="1 2">2039</strain>
    </source>
</reference>
<dbReference type="Proteomes" id="UP000424462">
    <property type="component" value="Chromosome"/>
</dbReference>
<gene>
    <name evidence="1" type="ORF">COCCU_02755</name>
</gene>
<evidence type="ECO:0000313" key="1">
    <source>
        <dbReference type="EMBL" id="QGU06505.1"/>
    </source>
</evidence>
<name>A0A6B8W579_9CORY</name>
<dbReference type="InterPro" id="IPR018721">
    <property type="entry name" value="DUF2252"/>
</dbReference>
<keyword evidence="2" id="KW-1185">Reference proteome</keyword>
<evidence type="ECO:0000313" key="2">
    <source>
        <dbReference type="Proteomes" id="UP000424462"/>
    </source>
</evidence>
<protein>
    <submittedName>
        <fullName evidence="1">Uncharacterized protein</fullName>
    </submittedName>
</protein>
<proteinExistence type="predicted"/>
<dbReference type="AlphaFoldDB" id="A0A6B8W579"/>
<accession>A0A6B8W579</accession>
<dbReference type="EMBL" id="CP046455">
    <property type="protein sequence ID" value="QGU06505.1"/>
    <property type="molecule type" value="Genomic_DNA"/>
</dbReference>
<dbReference type="RefSeq" id="WP_269434467.1">
    <property type="nucleotide sequence ID" value="NZ_CP046455.1"/>
</dbReference>
<organism evidence="1 2">
    <name type="scientific">Corynebacterium occultum</name>
    <dbReference type="NCBI Taxonomy" id="2675219"/>
    <lineage>
        <taxon>Bacteria</taxon>
        <taxon>Bacillati</taxon>
        <taxon>Actinomycetota</taxon>
        <taxon>Actinomycetes</taxon>
        <taxon>Mycobacteriales</taxon>
        <taxon>Corynebacteriaceae</taxon>
        <taxon>Corynebacterium</taxon>
    </lineage>
</organism>
<dbReference type="Pfam" id="PF10009">
    <property type="entry name" value="DUF2252"/>
    <property type="match status" value="1"/>
</dbReference>